<evidence type="ECO:0000313" key="3">
    <source>
        <dbReference type="Proteomes" id="UP000217830"/>
    </source>
</evidence>
<evidence type="ECO:0000256" key="1">
    <source>
        <dbReference type="SAM" id="MobiDB-lite"/>
    </source>
</evidence>
<dbReference type="RefSeq" id="WP_095667528.1">
    <property type="nucleotide sequence ID" value="NZ_NRSS01000004.1"/>
</dbReference>
<proteinExistence type="predicted"/>
<organism evidence="2 3">
    <name type="scientific">Pseudomonas moraviensis</name>
    <dbReference type="NCBI Taxonomy" id="321662"/>
    <lineage>
        <taxon>Bacteria</taxon>
        <taxon>Pseudomonadati</taxon>
        <taxon>Pseudomonadota</taxon>
        <taxon>Gammaproteobacteria</taxon>
        <taxon>Pseudomonadales</taxon>
        <taxon>Pseudomonadaceae</taxon>
        <taxon>Pseudomonas</taxon>
    </lineage>
</organism>
<dbReference type="EMBL" id="NRST01000001">
    <property type="protein sequence ID" value="PAW55546.1"/>
    <property type="molecule type" value="Genomic_DNA"/>
</dbReference>
<feature type="compositionally biased region" description="Low complexity" evidence="1">
    <location>
        <begin position="18"/>
        <end position="56"/>
    </location>
</feature>
<gene>
    <name evidence="2" type="ORF">CKQ80_09575</name>
</gene>
<protein>
    <recommendedName>
        <fullName evidence="4">Peptidase</fullName>
    </recommendedName>
</protein>
<evidence type="ECO:0000313" key="2">
    <source>
        <dbReference type="EMBL" id="PAW55546.1"/>
    </source>
</evidence>
<sequence length="244" mass="25509">MNRLMMKLLGHVLMNEAPADGAPAGGAPAVPAAAPAAAPAPDSTLLTPPAAPATTDPKPEGGDPAKPSDPAKPEDGKPKDEAADKAQGAPEAYADFTLPEGMELDTAILGEFKEFAKELNLPQDKAQKIVDFQTKLAAKQAEEYQAAVTKQGEAWATAVKNDPELGGENYDKSVASAVKVIQAFGDDGLRDLLNNSGLGNHPALFKFCHRVSQAISEDKFVLPGGQTTTGRKSNEEVFYGGNKS</sequence>
<name>A0A2A2PIQ7_9PSED</name>
<accession>A0A2A2PIQ7</accession>
<feature type="region of interest" description="Disordered" evidence="1">
    <location>
        <begin position="18"/>
        <end position="97"/>
    </location>
</feature>
<reference evidence="2 3" key="1">
    <citation type="submission" date="2017-08" db="EMBL/GenBank/DDBJ databases">
        <title>Draft Genome Sequence of Pseudomonas moraviensis TYU6, isolated from Taxus cuspidata by using PacBio Single-Molecule Real-Time Technology.</title>
        <authorList>
            <person name="Baek K.-H."/>
            <person name="Mishra A.K."/>
        </authorList>
    </citation>
    <scope>NUCLEOTIDE SEQUENCE [LARGE SCALE GENOMIC DNA]</scope>
    <source>
        <strain evidence="2 3">TYU6</strain>
    </source>
</reference>
<evidence type="ECO:0008006" key="4">
    <source>
        <dbReference type="Google" id="ProtNLM"/>
    </source>
</evidence>
<keyword evidence="3" id="KW-1185">Reference proteome</keyword>
<dbReference type="Proteomes" id="UP000217830">
    <property type="component" value="Unassembled WGS sequence"/>
</dbReference>
<feature type="compositionally biased region" description="Basic and acidic residues" evidence="1">
    <location>
        <begin position="69"/>
        <end position="84"/>
    </location>
</feature>
<comment type="caution">
    <text evidence="2">The sequence shown here is derived from an EMBL/GenBank/DDBJ whole genome shotgun (WGS) entry which is preliminary data.</text>
</comment>
<dbReference type="AlphaFoldDB" id="A0A2A2PIQ7"/>